<dbReference type="AlphaFoldDB" id="A0A1I0UCB5"/>
<feature type="region of interest" description="Disordered" evidence="1">
    <location>
        <begin position="1"/>
        <end position="22"/>
    </location>
</feature>
<dbReference type="EMBL" id="FOJN01000016">
    <property type="protein sequence ID" value="SFA60886.1"/>
    <property type="molecule type" value="Genomic_DNA"/>
</dbReference>
<sequence length="83" mass="9038">MSHRDDARANARATGPRSTRARPRILRSIQTTALDKLTVGDLEAVVQACRSLDLADDSRVELSSGSPDRPGERATYTITARES</sequence>
<reference evidence="2 3" key="1">
    <citation type="submission" date="2016-10" db="EMBL/GenBank/DDBJ databases">
        <authorList>
            <person name="de Groot N.N."/>
        </authorList>
    </citation>
    <scope>NUCLEOTIDE SEQUENCE [LARGE SCALE GENOMIC DNA]</scope>
    <source>
        <strain evidence="2 3">DSM 44908</strain>
    </source>
</reference>
<dbReference type="GeneID" id="85487312"/>
<protein>
    <submittedName>
        <fullName evidence="2">Uncharacterized protein</fullName>
    </submittedName>
</protein>
<evidence type="ECO:0000256" key="1">
    <source>
        <dbReference type="SAM" id="MobiDB-lite"/>
    </source>
</evidence>
<evidence type="ECO:0000313" key="3">
    <source>
        <dbReference type="Proteomes" id="UP000182054"/>
    </source>
</evidence>
<proteinExistence type="predicted"/>
<name>A0A1I0UCB5_9NOCA</name>
<dbReference type="RefSeq" id="WP_068361670.1">
    <property type="nucleotide sequence ID" value="NZ_FOJN01000016.1"/>
</dbReference>
<organism evidence="2 3">
    <name type="scientific">Rhodococcoides kroppenstedtii</name>
    <dbReference type="NCBI Taxonomy" id="293050"/>
    <lineage>
        <taxon>Bacteria</taxon>
        <taxon>Bacillati</taxon>
        <taxon>Actinomycetota</taxon>
        <taxon>Actinomycetes</taxon>
        <taxon>Mycobacteriales</taxon>
        <taxon>Nocardiaceae</taxon>
        <taxon>Rhodococcoides</taxon>
    </lineage>
</organism>
<gene>
    <name evidence="2" type="ORF">SAMN05444374_11653</name>
</gene>
<feature type="region of interest" description="Disordered" evidence="1">
    <location>
        <begin position="57"/>
        <end position="83"/>
    </location>
</feature>
<evidence type="ECO:0000313" key="2">
    <source>
        <dbReference type="EMBL" id="SFA60886.1"/>
    </source>
</evidence>
<accession>A0A1I0UCB5</accession>
<dbReference type="Proteomes" id="UP000182054">
    <property type="component" value="Unassembled WGS sequence"/>
</dbReference>